<comment type="caution">
    <text evidence="1">The sequence shown here is derived from an EMBL/GenBank/DDBJ whole genome shotgun (WGS) entry which is preliminary data.</text>
</comment>
<dbReference type="EMBL" id="CAVMBE010000017">
    <property type="protein sequence ID" value="CAK3965918.1"/>
    <property type="molecule type" value="Genomic_DNA"/>
</dbReference>
<name>A0AAI8YX02_9PEZI</name>
<keyword evidence="2" id="KW-1185">Reference proteome</keyword>
<accession>A0AAI8YX02</accession>
<reference evidence="1" key="1">
    <citation type="submission" date="2023-11" db="EMBL/GenBank/DDBJ databases">
        <authorList>
            <person name="Alioto T."/>
            <person name="Alioto T."/>
            <person name="Gomez Garrido J."/>
        </authorList>
    </citation>
    <scope>NUCLEOTIDE SEQUENCE</scope>
</reference>
<organism evidence="1 2">
    <name type="scientific">Lecanosticta acicola</name>
    <dbReference type="NCBI Taxonomy" id="111012"/>
    <lineage>
        <taxon>Eukaryota</taxon>
        <taxon>Fungi</taxon>
        <taxon>Dikarya</taxon>
        <taxon>Ascomycota</taxon>
        <taxon>Pezizomycotina</taxon>
        <taxon>Dothideomycetes</taxon>
        <taxon>Dothideomycetidae</taxon>
        <taxon>Mycosphaerellales</taxon>
        <taxon>Mycosphaerellaceae</taxon>
        <taxon>Lecanosticta</taxon>
    </lineage>
</organism>
<dbReference type="AlphaFoldDB" id="A0AAI8YX02"/>
<evidence type="ECO:0000313" key="2">
    <source>
        <dbReference type="Proteomes" id="UP001296104"/>
    </source>
</evidence>
<sequence>MAGENKPKGLFDLPTELWLDIGKKVIDEEDMIGNTTFFRKIVPPEPAIFNASDRLRAALEAYYYTTKTDILYSWRIAKFFNQWAHSIGAENLTLCNIEVVVWTKQAWEQEEQLRRSLFKTWGVEVDLEALETFGNPAWHTDEIGPGPIARRFRCVFK</sequence>
<protein>
    <submittedName>
        <fullName evidence="1">Uncharacterized protein</fullName>
    </submittedName>
</protein>
<evidence type="ECO:0000313" key="1">
    <source>
        <dbReference type="EMBL" id="CAK3965918.1"/>
    </source>
</evidence>
<gene>
    <name evidence="1" type="ORF">LECACI_7A003510</name>
</gene>
<proteinExistence type="predicted"/>
<dbReference type="Proteomes" id="UP001296104">
    <property type="component" value="Unassembled WGS sequence"/>
</dbReference>